<organism evidence="2 3">
    <name type="scientific">Sphingobacterium bambusae</name>
    <dbReference type="NCBI Taxonomy" id="662858"/>
    <lineage>
        <taxon>Bacteria</taxon>
        <taxon>Pseudomonadati</taxon>
        <taxon>Bacteroidota</taxon>
        <taxon>Sphingobacteriia</taxon>
        <taxon>Sphingobacteriales</taxon>
        <taxon>Sphingobacteriaceae</taxon>
        <taxon>Sphingobacterium</taxon>
    </lineage>
</organism>
<comment type="caution">
    <text evidence="2">The sequence shown here is derived from an EMBL/GenBank/DDBJ whole genome shotgun (WGS) entry which is preliminary data.</text>
</comment>
<feature type="domain" description="DUF4365" evidence="1">
    <location>
        <begin position="38"/>
        <end position="158"/>
    </location>
</feature>
<proteinExistence type="predicted"/>
<dbReference type="RefSeq" id="WP_320184078.1">
    <property type="nucleotide sequence ID" value="NZ_CP138332.1"/>
</dbReference>
<protein>
    <submittedName>
        <fullName evidence="2">DUF4365 domain-containing protein</fullName>
    </submittedName>
</protein>
<gene>
    <name evidence="2" type="ORF">ACFS7Y_02765</name>
</gene>
<accession>A0ABW6BCK8</accession>
<dbReference type="EMBL" id="JBHUPB010000003">
    <property type="protein sequence ID" value="MFD2966288.1"/>
    <property type="molecule type" value="Genomic_DNA"/>
</dbReference>
<dbReference type="Proteomes" id="UP001597525">
    <property type="component" value="Unassembled WGS sequence"/>
</dbReference>
<evidence type="ECO:0000259" key="1">
    <source>
        <dbReference type="Pfam" id="PF14280"/>
    </source>
</evidence>
<keyword evidence="3" id="KW-1185">Reference proteome</keyword>
<sequence>MSKKRSSEEIQESGNILLDNVLEKIRVAYQDIKIIKTSEEHQKDRGVDFQIELIDKSNERTLEMFKLQVKATDEPVTALKTTENKGLISFQIDNRHIRYYQKEMPWALLFLLCENANQKVYWYAIQLDSSLERRLNQSIAQNKRSMQIFLDPKNVLEESSFNTFVNDAKKSNVAQFFRDSEQLVTTISADVDFKVDRSKPLLDQLYSLFEYLFGELLYLPKHLITQYYPFKISEFQSSFYHQFKLYTNNEELVTMIDSFKVQSDGNIDFTEPAFIRDVDEYEKKAKIIFERFSNNHIYSIIAEKSRREVPTRYFKKRKCNCIVCCYSRLEIPKVLKMLQNSRAQSLEDRMKMAYMNYMFGNYLQAAKAFEEIGVVAKKKKKETLNLITQFNLIKLGRLIRSNYYSHEELELGKKMMEINLDKAVYFAPSNSHHRKLFNYIKESRFYTDSVYEVQSAISKLRSEYQSYINGAQFVTHSYEQLLTGFAKMSSFIGGNMIIYDRFAEFSMQMTEFTEGLFIALALRETNSNVISNFNNYHIKTLIFDGDHKVIWRYFNKYHLKSISYVESDGEFFSLIANLLSNHHVVCNVYKSYPDERKDFLHERYAEIFANCFCLAAIVNMDEKQVEKIVIGIMHCFTKEDLPNFEVYVQVNNFFNLKRRQLSDEMLKKLIIFFLECRGTYREKPLELFAEELKLRNISISLSTSQYQKLFNFALGDNGELMENFNVLCSFYAISEETFKLRVKRKIEEQLNKKFDPYHYNYAVIWGVLPFEKSDLLNRFIEATYPDPSHVSFGASFYGPQANPYPKFDMLFNLCFKFELSASAITKKKMVGFGDYYDWLLDLNGFDYNKFKVSWLILNPTKFFFQYYAKSPKLKEIIEDYLQNNRDIQVERLYFDIYSKKNNNLNA</sequence>
<dbReference type="Pfam" id="PF14280">
    <property type="entry name" value="DUF4365"/>
    <property type="match status" value="1"/>
</dbReference>
<dbReference type="InterPro" id="IPR025375">
    <property type="entry name" value="DUF4365"/>
</dbReference>
<name>A0ABW6BCK8_9SPHI</name>
<evidence type="ECO:0000313" key="3">
    <source>
        <dbReference type="Proteomes" id="UP001597525"/>
    </source>
</evidence>
<reference evidence="3" key="1">
    <citation type="journal article" date="2019" name="Int. J. Syst. Evol. Microbiol.">
        <title>The Global Catalogue of Microorganisms (GCM) 10K type strain sequencing project: providing services to taxonomists for standard genome sequencing and annotation.</title>
        <authorList>
            <consortium name="The Broad Institute Genomics Platform"/>
            <consortium name="The Broad Institute Genome Sequencing Center for Infectious Disease"/>
            <person name="Wu L."/>
            <person name="Ma J."/>
        </authorList>
    </citation>
    <scope>NUCLEOTIDE SEQUENCE [LARGE SCALE GENOMIC DNA]</scope>
    <source>
        <strain evidence="3">KCTC 22814</strain>
    </source>
</reference>
<evidence type="ECO:0000313" key="2">
    <source>
        <dbReference type="EMBL" id="MFD2966288.1"/>
    </source>
</evidence>